<keyword evidence="1" id="KW-0472">Membrane</keyword>
<protein>
    <submittedName>
        <fullName evidence="2">Uncharacterized protein</fullName>
    </submittedName>
</protein>
<evidence type="ECO:0000313" key="2">
    <source>
        <dbReference type="EMBL" id="CAB5374391.1"/>
    </source>
</evidence>
<gene>
    <name evidence="2" type="ORF">CHRIB12_LOCUS14388</name>
</gene>
<dbReference type="Proteomes" id="UP000684084">
    <property type="component" value="Unassembled WGS sequence"/>
</dbReference>
<accession>A0A915ZH08</accession>
<dbReference type="AlphaFoldDB" id="A0A915ZH08"/>
<dbReference type="EMBL" id="CAGKOT010000033">
    <property type="protein sequence ID" value="CAB5374391.1"/>
    <property type="molecule type" value="Genomic_DNA"/>
</dbReference>
<evidence type="ECO:0000256" key="1">
    <source>
        <dbReference type="SAM" id="Phobius"/>
    </source>
</evidence>
<feature type="transmembrane region" description="Helical" evidence="1">
    <location>
        <begin position="59"/>
        <end position="78"/>
    </location>
</feature>
<reference evidence="2" key="1">
    <citation type="submission" date="2020-05" db="EMBL/GenBank/DDBJ databases">
        <authorList>
            <person name="Rincon C."/>
            <person name="Sanders R I."/>
            <person name="Robbins C."/>
            <person name="Chaturvedi A."/>
        </authorList>
    </citation>
    <scope>NUCLEOTIDE SEQUENCE</scope>
    <source>
        <strain evidence="2">CHB12</strain>
    </source>
</reference>
<proteinExistence type="predicted"/>
<keyword evidence="1" id="KW-1133">Transmembrane helix</keyword>
<dbReference type="OrthoDB" id="10312530at2759"/>
<comment type="caution">
    <text evidence="2">The sequence shown here is derived from an EMBL/GenBank/DDBJ whole genome shotgun (WGS) entry which is preliminary data.</text>
</comment>
<evidence type="ECO:0000313" key="3">
    <source>
        <dbReference type="Proteomes" id="UP000684084"/>
    </source>
</evidence>
<name>A0A915ZH08_9GLOM</name>
<sequence>MIESSIFTLRSGLLSKLPNCGILVNIMSRLEKPTYEFYQTSSIFICPRKDQSGHKSINLRFRIIYCLLIIYVQVGMIINKKIIKDQLYCKSSAVSVKL</sequence>
<keyword evidence="1" id="KW-0812">Transmembrane</keyword>
<organism evidence="2 3">
    <name type="scientific">Rhizophagus irregularis</name>
    <dbReference type="NCBI Taxonomy" id="588596"/>
    <lineage>
        <taxon>Eukaryota</taxon>
        <taxon>Fungi</taxon>
        <taxon>Fungi incertae sedis</taxon>
        <taxon>Mucoromycota</taxon>
        <taxon>Glomeromycotina</taxon>
        <taxon>Glomeromycetes</taxon>
        <taxon>Glomerales</taxon>
        <taxon>Glomeraceae</taxon>
        <taxon>Rhizophagus</taxon>
    </lineage>
</organism>